<comment type="caution">
    <text evidence="8">The sequence shown here is derived from an EMBL/GenBank/DDBJ whole genome shotgun (WGS) entry which is preliminary data.</text>
</comment>
<protein>
    <submittedName>
        <fullName evidence="8">Methyl-accepting chemotaxis protein</fullName>
    </submittedName>
</protein>
<feature type="coiled-coil region" evidence="5">
    <location>
        <begin position="458"/>
        <end position="496"/>
    </location>
</feature>
<feature type="transmembrane region" description="Helical" evidence="6">
    <location>
        <begin position="178"/>
        <end position="197"/>
    </location>
</feature>
<dbReference type="Pfam" id="PF00015">
    <property type="entry name" value="MCPsignal"/>
    <property type="match status" value="1"/>
</dbReference>
<dbReference type="InterPro" id="IPR004090">
    <property type="entry name" value="Chemotax_Me-accpt_rcpt"/>
</dbReference>
<dbReference type="Proteomes" id="UP000444316">
    <property type="component" value="Unassembled WGS sequence"/>
</dbReference>
<dbReference type="GO" id="GO:0005886">
    <property type="term" value="C:plasma membrane"/>
    <property type="evidence" value="ECO:0007669"/>
    <property type="project" value="TreeGrafter"/>
</dbReference>
<sequence>MTLLLVTVSILSFKNFHGQFELFEHYVNGTRARSEAAHQVREAIDLRAVAARNLLLVTSAAEKEKEKLIAVQAHRDVQTNLATLKRLAEQPDVTQEVHQLIDRIDAIERRYAPVALAIVDLAYQGQNDEAVRKMNEECRPLLAELVAASNAYATLTTGRSNKLIDEVGDNYRAARNTMLISSISAVLLAAIAGWIILSRLLKALGAEPAELCQVVERVAAGDFTQQCQVRPHDQHSILAAVERMQASLIQVVATVRVDAQSVALAASEISQGNSDLSSRTERQAGSLEETASSMEELTSTVHQNARNSAEAHALAIEASDVARNGGKAVSRVIETMASINEASVQIESIISVIEGIAFQTNILALNAAVEAARAGDQGRGFAVVATEVRSLAHRSAAAAKEIKELINNTSARVGEGTELAANAGATMAAVVESVARVSTVIAAISGASSEQSHGIQQINQAIAEMDDVTQQNASLVEQAAAAAEALNGQAANLVQTMSVFQLRDQQGRHEVLAFRTPPHRRGGGTPPHLLAAA</sequence>
<gene>
    <name evidence="8" type="ORF">GTP23_18975</name>
</gene>
<reference evidence="8" key="1">
    <citation type="submission" date="2019-12" db="EMBL/GenBank/DDBJ databases">
        <title>Novel species isolated from a subtropical stream in China.</title>
        <authorList>
            <person name="Lu H."/>
        </authorList>
    </citation>
    <scope>NUCLEOTIDE SEQUENCE [LARGE SCALE GENOMIC DNA]</scope>
    <source>
        <strain evidence="8">FT93W</strain>
    </source>
</reference>
<evidence type="ECO:0000313" key="8">
    <source>
        <dbReference type="EMBL" id="MYN47131.1"/>
    </source>
</evidence>
<accession>A0A845I521</accession>
<comment type="similarity">
    <text evidence="3">Belongs to the methyl-accepting chemotaxis (MCP) protein family.</text>
</comment>
<comment type="subcellular location">
    <subcellularLocation>
        <location evidence="1">Membrane</location>
    </subcellularLocation>
</comment>
<dbReference type="GO" id="GO:0004888">
    <property type="term" value="F:transmembrane signaling receptor activity"/>
    <property type="evidence" value="ECO:0007669"/>
    <property type="project" value="InterPro"/>
</dbReference>
<proteinExistence type="inferred from homology"/>
<dbReference type="EMBL" id="WWCL01000004">
    <property type="protein sequence ID" value="MYN47131.1"/>
    <property type="molecule type" value="Genomic_DNA"/>
</dbReference>
<evidence type="ECO:0000256" key="6">
    <source>
        <dbReference type="SAM" id="Phobius"/>
    </source>
</evidence>
<dbReference type="AlphaFoldDB" id="A0A845I521"/>
<dbReference type="SUPFAM" id="SSF58104">
    <property type="entry name" value="Methyl-accepting chemotaxis protein (MCP) signaling domain"/>
    <property type="match status" value="1"/>
</dbReference>
<dbReference type="Gene3D" id="1.10.287.950">
    <property type="entry name" value="Methyl-accepting chemotaxis protein"/>
    <property type="match status" value="1"/>
</dbReference>
<organism evidence="8 9">
    <name type="scientific">Duganella fentianensis</name>
    <dbReference type="NCBI Taxonomy" id="2692177"/>
    <lineage>
        <taxon>Bacteria</taxon>
        <taxon>Pseudomonadati</taxon>
        <taxon>Pseudomonadota</taxon>
        <taxon>Betaproteobacteria</taxon>
        <taxon>Burkholderiales</taxon>
        <taxon>Oxalobacteraceae</taxon>
        <taxon>Telluria group</taxon>
        <taxon>Duganella</taxon>
    </lineage>
</organism>
<keyword evidence="2" id="KW-0488">Methylation</keyword>
<dbReference type="PROSITE" id="PS50111">
    <property type="entry name" value="CHEMOTAXIS_TRANSDUC_2"/>
    <property type="match status" value="1"/>
</dbReference>
<evidence type="ECO:0000256" key="4">
    <source>
        <dbReference type="PROSITE-ProRule" id="PRU00284"/>
    </source>
</evidence>
<keyword evidence="6" id="KW-0812">Transmembrane</keyword>
<dbReference type="InterPro" id="IPR047347">
    <property type="entry name" value="YvaQ-like_sensor"/>
</dbReference>
<dbReference type="InterPro" id="IPR051310">
    <property type="entry name" value="MCP_chemotaxis"/>
</dbReference>
<dbReference type="PRINTS" id="PR00260">
    <property type="entry name" value="CHEMTRNSDUCR"/>
</dbReference>
<keyword evidence="6" id="KW-0472">Membrane</keyword>
<name>A0A845I521_9BURK</name>
<dbReference type="GO" id="GO:0006935">
    <property type="term" value="P:chemotaxis"/>
    <property type="evidence" value="ECO:0007669"/>
    <property type="project" value="InterPro"/>
</dbReference>
<feature type="domain" description="Methyl-accepting transducer" evidence="7">
    <location>
        <begin position="258"/>
        <end position="487"/>
    </location>
</feature>
<evidence type="ECO:0000256" key="1">
    <source>
        <dbReference type="ARBA" id="ARBA00004370"/>
    </source>
</evidence>
<evidence type="ECO:0000259" key="7">
    <source>
        <dbReference type="PROSITE" id="PS50111"/>
    </source>
</evidence>
<keyword evidence="9" id="KW-1185">Reference proteome</keyword>
<dbReference type="CDD" id="cd19411">
    <property type="entry name" value="MCP2201-like_sensor"/>
    <property type="match status" value="1"/>
</dbReference>
<evidence type="ECO:0000256" key="5">
    <source>
        <dbReference type="SAM" id="Coils"/>
    </source>
</evidence>
<dbReference type="PANTHER" id="PTHR43531">
    <property type="entry name" value="PROTEIN ICFG"/>
    <property type="match status" value="1"/>
</dbReference>
<keyword evidence="6" id="KW-1133">Transmembrane helix</keyword>
<dbReference type="RefSeq" id="WP_161036539.1">
    <property type="nucleotide sequence ID" value="NZ_WWCL01000004.1"/>
</dbReference>
<evidence type="ECO:0000256" key="2">
    <source>
        <dbReference type="ARBA" id="ARBA00022481"/>
    </source>
</evidence>
<dbReference type="SMART" id="SM00283">
    <property type="entry name" value="MA"/>
    <property type="match status" value="1"/>
</dbReference>
<keyword evidence="5" id="KW-0175">Coiled coil</keyword>
<dbReference type="GO" id="GO:0007165">
    <property type="term" value="P:signal transduction"/>
    <property type="evidence" value="ECO:0007669"/>
    <property type="project" value="UniProtKB-KW"/>
</dbReference>
<dbReference type="CDD" id="cd11386">
    <property type="entry name" value="MCP_signal"/>
    <property type="match status" value="1"/>
</dbReference>
<evidence type="ECO:0000256" key="3">
    <source>
        <dbReference type="ARBA" id="ARBA00029447"/>
    </source>
</evidence>
<keyword evidence="4" id="KW-0807">Transducer</keyword>
<evidence type="ECO:0000313" key="9">
    <source>
        <dbReference type="Proteomes" id="UP000444316"/>
    </source>
</evidence>
<dbReference type="PANTHER" id="PTHR43531:SF14">
    <property type="entry name" value="METHYL-ACCEPTING CHEMOTAXIS PROTEIN I-RELATED"/>
    <property type="match status" value="1"/>
</dbReference>
<dbReference type="FunFam" id="1.10.287.950:FF:000001">
    <property type="entry name" value="Methyl-accepting chemotaxis sensory transducer"/>
    <property type="match status" value="1"/>
</dbReference>
<dbReference type="InterPro" id="IPR004089">
    <property type="entry name" value="MCPsignal_dom"/>
</dbReference>